<evidence type="ECO:0000256" key="2">
    <source>
        <dbReference type="ARBA" id="ARBA00006293"/>
    </source>
</evidence>
<comment type="caution">
    <text evidence="7">The sequence shown here is derived from an EMBL/GenBank/DDBJ whole genome shotgun (WGS) entry which is preliminary data.</text>
</comment>
<evidence type="ECO:0000256" key="4">
    <source>
        <dbReference type="ARBA" id="ARBA00022989"/>
    </source>
</evidence>
<feature type="transmembrane region" description="Helical" evidence="6">
    <location>
        <begin position="175"/>
        <end position="196"/>
    </location>
</feature>
<evidence type="ECO:0000256" key="5">
    <source>
        <dbReference type="ARBA" id="ARBA00023136"/>
    </source>
</evidence>
<dbReference type="EMBL" id="JAAOIC020000072">
    <property type="protein sequence ID" value="KAG8033855.1"/>
    <property type="molecule type" value="Genomic_DNA"/>
</dbReference>
<keyword evidence="3 6" id="KW-0812">Transmembrane</keyword>
<sequence length="275" mass="31794">KMKYSTSPPTTPRSLSPNNFSSGFFTSSSSLPIPITYRNQTCMGGASKCYKYLRKLLKFEQMDFEFAMWQIIYLLVSPQKVYRNFKNRKQTKLQFARDDPAFLVLLGCWLLISSLAFALVLKLGFLQFVKFLLYSTFVDCIGVGLCTATLFWFISNKYLRHDSTQDVEWGYAFDIHLNAFFPPLIILDTFQIFLYPAFIDYDVFSARFIGNTLWLVSVGYYIYITFLGYTSVEILHRTAGILWTLPIAVLIYIVFLCAGINISKIVINFYLNRVV</sequence>
<keyword evidence="5 6" id="KW-0472">Membrane</keyword>
<organism evidence="7 8">
    <name type="scientific">Cotesia typhae</name>
    <dbReference type="NCBI Taxonomy" id="2053667"/>
    <lineage>
        <taxon>Eukaryota</taxon>
        <taxon>Metazoa</taxon>
        <taxon>Ecdysozoa</taxon>
        <taxon>Arthropoda</taxon>
        <taxon>Hexapoda</taxon>
        <taxon>Insecta</taxon>
        <taxon>Pterygota</taxon>
        <taxon>Neoptera</taxon>
        <taxon>Endopterygota</taxon>
        <taxon>Hymenoptera</taxon>
        <taxon>Apocrita</taxon>
        <taxon>Ichneumonoidea</taxon>
        <taxon>Braconidae</taxon>
        <taxon>Microgastrinae</taxon>
        <taxon>Cotesia</taxon>
    </lineage>
</organism>
<feature type="non-terminal residue" evidence="7">
    <location>
        <position position="1"/>
    </location>
</feature>
<comment type="subcellular location">
    <subcellularLocation>
        <location evidence="1">Membrane</location>
        <topology evidence="1">Multi-pass membrane protein</topology>
    </subcellularLocation>
</comment>
<feature type="transmembrane region" description="Helical" evidence="6">
    <location>
        <begin position="131"/>
        <end position="154"/>
    </location>
</feature>
<dbReference type="InterPro" id="IPR007881">
    <property type="entry name" value="UNC-50"/>
</dbReference>
<dbReference type="AlphaFoldDB" id="A0A8J5USI8"/>
<feature type="transmembrane region" description="Helical" evidence="6">
    <location>
        <begin position="102"/>
        <end position="125"/>
    </location>
</feature>
<evidence type="ECO:0000256" key="6">
    <source>
        <dbReference type="SAM" id="Phobius"/>
    </source>
</evidence>
<feature type="transmembrane region" description="Helical" evidence="6">
    <location>
        <begin position="241"/>
        <end position="262"/>
    </location>
</feature>
<dbReference type="PANTHER" id="PTHR12841">
    <property type="entry name" value="PROTEIN UNC-50 HOMOLOG"/>
    <property type="match status" value="1"/>
</dbReference>
<feature type="transmembrane region" description="Helical" evidence="6">
    <location>
        <begin position="208"/>
        <end position="229"/>
    </location>
</feature>
<evidence type="ECO:0000313" key="7">
    <source>
        <dbReference type="EMBL" id="KAG8033855.1"/>
    </source>
</evidence>
<evidence type="ECO:0000256" key="3">
    <source>
        <dbReference type="ARBA" id="ARBA00022692"/>
    </source>
</evidence>
<evidence type="ECO:0008006" key="9">
    <source>
        <dbReference type="Google" id="ProtNLM"/>
    </source>
</evidence>
<proteinExistence type="inferred from homology"/>
<dbReference type="Proteomes" id="UP000729913">
    <property type="component" value="Unassembled WGS sequence"/>
</dbReference>
<keyword evidence="4 6" id="KW-1133">Transmembrane helix</keyword>
<name>A0A8J5USI8_9HYME</name>
<dbReference type="PANTHER" id="PTHR12841:SF6">
    <property type="entry name" value="PROTEIN UNC-50 HOMOLOG"/>
    <property type="match status" value="1"/>
</dbReference>
<dbReference type="OrthoDB" id="10027013at2759"/>
<protein>
    <recommendedName>
        <fullName evidence="9">Unc-50-like protein</fullName>
    </recommendedName>
</protein>
<dbReference type="GO" id="GO:0000139">
    <property type="term" value="C:Golgi membrane"/>
    <property type="evidence" value="ECO:0007669"/>
    <property type="project" value="TreeGrafter"/>
</dbReference>
<keyword evidence="8" id="KW-1185">Reference proteome</keyword>
<accession>A0A8J5USI8</accession>
<dbReference type="Pfam" id="PF05216">
    <property type="entry name" value="UNC-50"/>
    <property type="match status" value="1"/>
</dbReference>
<evidence type="ECO:0000313" key="8">
    <source>
        <dbReference type="Proteomes" id="UP000729913"/>
    </source>
</evidence>
<reference evidence="7" key="2">
    <citation type="submission" date="2021-04" db="EMBL/GenBank/DDBJ databases">
        <title>Genome-wide patterns of bracovirus chromosomal integration into multiple host tissues during parasitism.</title>
        <authorList>
            <person name="Chebbi M.A.C."/>
        </authorList>
    </citation>
    <scope>NUCLEOTIDE SEQUENCE</scope>
    <source>
        <tissue evidence="7">Whole body</tissue>
    </source>
</reference>
<evidence type="ECO:0000256" key="1">
    <source>
        <dbReference type="ARBA" id="ARBA00004141"/>
    </source>
</evidence>
<comment type="similarity">
    <text evidence="2">Belongs to the unc-50 family.</text>
</comment>
<gene>
    <name evidence="7" type="ORF">G9C98_008336</name>
</gene>
<reference evidence="7" key="1">
    <citation type="submission" date="2020-03" db="EMBL/GenBank/DDBJ databases">
        <authorList>
            <person name="Chebbi M.A."/>
            <person name="Drezen J.M."/>
        </authorList>
    </citation>
    <scope>NUCLEOTIDE SEQUENCE</scope>
    <source>
        <tissue evidence="7">Whole body</tissue>
    </source>
</reference>